<keyword evidence="3" id="KW-0732">Signal</keyword>
<dbReference type="Pfam" id="PF07980">
    <property type="entry name" value="SusD_RagB"/>
    <property type="match status" value="1"/>
</dbReference>
<accession>A0ABR7D645</accession>
<protein>
    <submittedName>
        <fullName evidence="8">RagB/SusD family nutrient uptake outer membrane protein</fullName>
    </submittedName>
</protein>
<proteinExistence type="inferred from homology"/>
<keyword evidence="9" id="KW-1185">Reference proteome</keyword>
<evidence type="ECO:0000259" key="7">
    <source>
        <dbReference type="Pfam" id="PF14322"/>
    </source>
</evidence>
<dbReference type="Gene3D" id="1.25.40.390">
    <property type="match status" value="1"/>
</dbReference>
<dbReference type="Gene3D" id="1.25.40.900">
    <property type="match status" value="1"/>
</dbReference>
<dbReference type="EMBL" id="JACOOH010000009">
    <property type="protein sequence ID" value="MBC5623232.1"/>
    <property type="molecule type" value="Genomic_DNA"/>
</dbReference>
<dbReference type="Pfam" id="PF14322">
    <property type="entry name" value="SusD-like_3"/>
    <property type="match status" value="1"/>
</dbReference>
<name>A0ABR7D645_9BACT</name>
<evidence type="ECO:0000256" key="5">
    <source>
        <dbReference type="ARBA" id="ARBA00023237"/>
    </source>
</evidence>
<reference evidence="8 9" key="1">
    <citation type="submission" date="2020-08" db="EMBL/GenBank/DDBJ databases">
        <title>Genome public.</title>
        <authorList>
            <person name="Liu C."/>
            <person name="Sun Q."/>
        </authorList>
    </citation>
    <scope>NUCLEOTIDE SEQUENCE [LARGE SCALE GENOMIC DNA]</scope>
    <source>
        <strain evidence="8 9">NSJ-56</strain>
    </source>
</reference>
<dbReference type="PROSITE" id="PS51257">
    <property type="entry name" value="PROKAR_LIPOPROTEIN"/>
    <property type="match status" value="1"/>
</dbReference>
<gene>
    <name evidence="8" type="ORF">H8S64_19225</name>
</gene>
<evidence type="ECO:0000256" key="3">
    <source>
        <dbReference type="ARBA" id="ARBA00022729"/>
    </source>
</evidence>
<evidence type="ECO:0000256" key="1">
    <source>
        <dbReference type="ARBA" id="ARBA00004442"/>
    </source>
</evidence>
<keyword evidence="4" id="KW-0472">Membrane</keyword>
<comment type="caution">
    <text evidence="8">The sequence shown here is derived from an EMBL/GenBank/DDBJ whole genome shotgun (WGS) entry which is preliminary data.</text>
</comment>
<sequence length="498" mass="56976">MKKYIILGLLSIGLYSCDSWLDVKSDQEVYEESMFEESRGYYTALNGLYILMSEGTLYGTNLSYGAMEAWSRSYDLDNGNLTTFTDLANLRYRNSGPTDLGKAIWLRCYKVIAEANNLIQNLEADKDVIFKYGDVTRNMVLGEAYAIRSLMHFEIVRIFTKAPVIDQGGVTATVPYVTEFPSHVNPPVPTKDILEFVIKELEAARELVKPFDLDDKYPGSISYQDRNVDRRLKLEVAGEITVNHANEEFFRYRADRLGYYPITQLLARVCLYAGDKDKAYEYANEIVEMVNTQTVYDFTAPGFIGNPEIAASTVHPRLHEEIIFGVYNSKLSDLTEYYFGKNVTTNRLRIKDPNDLFDNPNDVRLKAIVDRMPTKFSLAGSNEADMKRASTTVPVMRIPEAYYIAAECIFDKDKAKALEIFHKALEKRLNQVYNLPENVDKERFMDALVEEYRREFLCEGQLIYLYKRLNIPMRISGGVFVHDGKLVMPVPDTESGIE</sequence>
<dbReference type="Proteomes" id="UP000646484">
    <property type="component" value="Unassembled WGS sequence"/>
</dbReference>
<dbReference type="InterPro" id="IPR011990">
    <property type="entry name" value="TPR-like_helical_dom_sf"/>
</dbReference>
<feature type="domain" description="RagB/SusD" evidence="6">
    <location>
        <begin position="353"/>
        <end position="463"/>
    </location>
</feature>
<dbReference type="InterPro" id="IPR012944">
    <property type="entry name" value="SusD_RagB_dom"/>
</dbReference>
<evidence type="ECO:0000313" key="9">
    <source>
        <dbReference type="Proteomes" id="UP000646484"/>
    </source>
</evidence>
<evidence type="ECO:0000256" key="2">
    <source>
        <dbReference type="ARBA" id="ARBA00006275"/>
    </source>
</evidence>
<dbReference type="InterPro" id="IPR033985">
    <property type="entry name" value="SusD-like_N"/>
</dbReference>
<comment type="subcellular location">
    <subcellularLocation>
        <location evidence="1">Cell outer membrane</location>
    </subcellularLocation>
</comment>
<organism evidence="8 9">
    <name type="scientific">Butyricimonas hominis</name>
    <dbReference type="NCBI Taxonomy" id="2763032"/>
    <lineage>
        <taxon>Bacteria</taxon>
        <taxon>Pseudomonadati</taxon>
        <taxon>Bacteroidota</taxon>
        <taxon>Bacteroidia</taxon>
        <taxon>Bacteroidales</taxon>
        <taxon>Odoribacteraceae</taxon>
        <taxon>Butyricimonas</taxon>
    </lineage>
</organism>
<evidence type="ECO:0000313" key="8">
    <source>
        <dbReference type="EMBL" id="MBC5623232.1"/>
    </source>
</evidence>
<evidence type="ECO:0000259" key="6">
    <source>
        <dbReference type="Pfam" id="PF07980"/>
    </source>
</evidence>
<keyword evidence="5" id="KW-0998">Cell outer membrane</keyword>
<dbReference type="RefSeq" id="WP_186978322.1">
    <property type="nucleotide sequence ID" value="NZ_JACOOH010000009.1"/>
</dbReference>
<evidence type="ECO:0000256" key="4">
    <source>
        <dbReference type="ARBA" id="ARBA00023136"/>
    </source>
</evidence>
<dbReference type="SUPFAM" id="SSF48452">
    <property type="entry name" value="TPR-like"/>
    <property type="match status" value="1"/>
</dbReference>
<comment type="similarity">
    <text evidence="2">Belongs to the SusD family.</text>
</comment>
<feature type="domain" description="SusD-like N-terminal" evidence="7">
    <location>
        <begin position="20"/>
        <end position="204"/>
    </location>
</feature>